<dbReference type="InterPro" id="IPR035979">
    <property type="entry name" value="RBD_domain_sf"/>
</dbReference>
<dbReference type="Pfam" id="PF00226">
    <property type="entry name" value="DnaJ"/>
    <property type="match status" value="1"/>
</dbReference>
<evidence type="ECO:0000256" key="4">
    <source>
        <dbReference type="ARBA" id="ARBA00023186"/>
    </source>
</evidence>
<keyword evidence="3" id="KW-0963">Cytoplasm</keyword>
<dbReference type="GO" id="GO:0005681">
    <property type="term" value="C:spliceosomal complex"/>
    <property type="evidence" value="ECO:0007669"/>
    <property type="project" value="TreeGrafter"/>
</dbReference>
<dbReference type="EMBL" id="OVEO01000001">
    <property type="protein sequence ID" value="SPQ92987.1"/>
    <property type="molecule type" value="Genomic_DNA"/>
</dbReference>
<dbReference type="PROSITE" id="PS50076">
    <property type="entry name" value="DNAJ_2"/>
    <property type="match status" value="1"/>
</dbReference>
<name>A0A0G4IUV1_PLABS</name>
<dbReference type="InterPro" id="IPR001623">
    <property type="entry name" value="DnaJ_domain"/>
</dbReference>
<dbReference type="CDD" id="cd06257">
    <property type="entry name" value="DnaJ"/>
    <property type="match status" value="1"/>
</dbReference>
<feature type="region of interest" description="Disordered" evidence="6">
    <location>
        <begin position="224"/>
        <end position="265"/>
    </location>
</feature>
<dbReference type="InterPro" id="IPR036869">
    <property type="entry name" value="J_dom_sf"/>
</dbReference>
<accession>A0A0G4IUV1</accession>
<dbReference type="GO" id="GO:0005737">
    <property type="term" value="C:cytoplasm"/>
    <property type="evidence" value="ECO:0007669"/>
    <property type="project" value="UniProtKB-SubCell"/>
</dbReference>
<evidence type="ECO:0000313" key="11">
    <source>
        <dbReference type="Proteomes" id="UP000290189"/>
    </source>
</evidence>
<geneLocation type="mitochondrion" evidence="9"/>
<dbReference type="PANTHER" id="PTHR44313:SF1">
    <property type="entry name" value="DNAJ HOMOLOG SUBFAMILY C MEMBER 17"/>
    <property type="match status" value="1"/>
</dbReference>
<dbReference type="PANTHER" id="PTHR44313">
    <property type="entry name" value="DNAJ HOMOLOG SUBFAMILY C MEMBER 17"/>
    <property type="match status" value="1"/>
</dbReference>
<dbReference type="Gene3D" id="3.30.70.330">
    <property type="match status" value="1"/>
</dbReference>
<evidence type="ECO:0000313" key="8">
    <source>
        <dbReference type="EMBL" id="CEO98914.1"/>
    </source>
</evidence>
<dbReference type="Proteomes" id="UP000039324">
    <property type="component" value="Unassembled WGS sequence"/>
</dbReference>
<feature type="region of interest" description="Disordered" evidence="6">
    <location>
        <begin position="130"/>
        <end position="150"/>
    </location>
</feature>
<dbReference type="Gene3D" id="1.10.287.110">
    <property type="entry name" value="DnaJ domain"/>
    <property type="match status" value="1"/>
</dbReference>
<evidence type="ECO:0000313" key="10">
    <source>
        <dbReference type="Proteomes" id="UP000039324"/>
    </source>
</evidence>
<keyword evidence="5" id="KW-0539">Nucleus</keyword>
<dbReference type="GO" id="GO:0000390">
    <property type="term" value="P:spliceosomal complex disassembly"/>
    <property type="evidence" value="ECO:0007669"/>
    <property type="project" value="TreeGrafter"/>
</dbReference>
<gene>
    <name evidence="8" type="ORF">PBRA_007028</name>
    <name evidence="9" type="ORF">PLBR_LOCUS202</name>
</gene>
<proteinExistence type="predicted"/>
<evidence type="ECO:0000313" key="9">
    <source>
        <dbReference type="EMBL" id="SPQ92987.1"/>
    </source>
</evidence>
<dbReference type="STRING" id="37360.A0A0G4IUV1"/>
<evidence type="ECO:0000259" key="7">
    <source>
        <dbReference type="PROSITE" id="PS50076"/>
    </source>
</evidence>
<evidence type="ECO:0000256" key="1">
    <source>
        <dbReference type="ARBA" id="ARBA00004123"/>
    </source>
</evidence>
<dbReference type="OMA" id="NPLHFQW"/>
<dbReference type="InterPro" id="IPR052094">
    <property type="entry name" value="Pre-mRNA-splicing_ERAD"/>
</dbReference>
<dbReference type="SUPFAM" id="SSF54928">
    <property type="entry name" value="RNA-binding domain, RBD"/>
    <property type="match status" value="1"/>
</dbReference>
<evidence type="ECO:0000256" key="6">
    <source>
        <dbReference type="SAM" id="MobiDB-lite"/>
    </source>
</evidence>
<evidence type="ECO:0000256" key="2">
    <source>
        <dbReference type="ARBA" id="ARBA00004496"/>
    </source>
</evidence>
<dbReference type="Proteomes" id="UP000290189">
    <property type="component" value="Unassembled WGS sequence"/>
</dbReference>
<dbReference type="OrthoDB" id="10250354at2759"/>
<dbReference type="AlphaFoldDB" id="A0A0G4IUV1"/>
<reference evidence="8 10" key="1">
    <citation type="submission" date="2015-02" db="EMBL/GenBank/DDBJ databases">
        <authorList>
            <person name="Chooi Y.-H."/>
        </authorList>
    </citation>
    <scope>NUCLEOTIDE SEQUENCE [LARGE SCALE GENOMIC DNA]</scope>
    <source>
        <strain evidence="8">E3</strain>
    </source>
</reference>
<feature type="domain" description="J" evidence="7">
    <location>
        <begin position="3"/>
        <end position="68"/>
    </location>
</feature>
<keyword evidence="9" id="KW-0496">Mitochondrion</keyword>
<protein>
    <recommendedName>
        <fullName evidence="7">J domain-containing protein</fullName>
    </recommendedName>
</protein>
<organism evidence="8 10">
    <name type="scientific">Plasmodiophora brassicae</name>
    <name type="common">Clubroot disease agent</name>
    <dbReference type="NCBI Taxonomy" id="37360"/>
    <lineage>
        <taxon>Eukaryota</taxon>
        <taxon>Sar</taxon>
        <taxon>Rhizaria</taxon>
        <taxon>Endomyxa</taxon>
        <taxon>Phytomyxea</taxon>
        <taxon>Plasmodiophorida</taxon>
        <taxon>Plasmodiophoridae</taxon>
        <taxon>Plasmodiophora</taxon>
    </lineage>
</organism>
<dbReference type="GO" id="GO:0003676">
    <property type="term" value="F:nucleic acid binding"/>
    <property type="evidence" value="ECO:0007669"/>
    <property type="project" value="InterPro"/>
</dbReference>
<dbReference type="SUPFAM" id="SSF46565">
    <property type="entry name" value="Chaperone J-domain"/>
    <property type="match status" value="1"/>
</dbReference>
<dbReference type="SMART" id="SM00271">
    <property type="entry name" value="DnaJ"/>
    <property type="match status" value="1"/>
</dbReference>
<dbReference type="PRINTS" id="PR00625">
    <property type="entry name" value="JDOMAIN"/>
</dbReference>
<evidence type="ECO:0000256" key="5">
    <source>
        <dbReference type="ARBA" id="ARBA00023242"/>
    </source>
</evidence>
<comment type="subcellular location">
    <subcellularLocation>
        <location evidence="2">Cytoplasm</location>
    </subcellularLocation>
    <subcellularLocation>
        <location evidence="1">Nucleus</location>
    </subcellularLocation>
</comment>
<dbReference type="EMBL" id="CDSF01000088">
    <property type="protein sequence ID" value="CEO98914.1"/>
    <property type="molecule type" value="Genomic_DNA"/>
</dbReference>
<sequence>MADAYDLLGVAFGASDQEIRTAYRQTALRLHPDKQKDDPRANERFAELVAAFELLKDPERRAELDAKIKARIERADRIRQQSAAKQAQIAELERREREYAESLTRRDRTDITKQKIQSELERFRAEIAKEEANRQRATATPTPPPPVTNTISVKISRKRKPAPDDDELERVFSRYGKVTGVVQSKKRRALVSFAEQAAVNLALSSGEREFLDGIGITVSDLDRGETANPRSDGFDAADDEEIVGGRGPSVSPIRDGDILEPPDDMPLDDLQDLVFRRLRAMANKQERKRQRMGFVQ</sequence>
<reference evidence="9 11" key="2">
    <citation type="submission" date="2018-03" db="EMBL/GenBank/DDBJ databases">
        <authorList>
            <person name="Fogelqvist J."/>
        </authorList>
    </citation>
    <scope>NUCLEOTIDE SEQUENCE [LARGE SCALE GENOMIC DNA]</scope>
</reference>
<dbReference type="InterPro" id="IPR012677">
    <property type="entry name" value="Nucleotide-bd_a/b_plait_sf"/>
</dbReference>
<evidence type="ECO:0000256" key="3">
    <source>
        <dbReference type="ARBA" id="ARBA00022490"/>
    </source>
</evidence>
<keyword evidence="10" id="KW-1185">Reference proteome</keyword>
<keyword evidence="4" id="KW-0143">Chaperone</keyword>